<dbReference type="VEuPathDB" id="FungiDB:HCDG_07833"/>
<sequence length="108" mass="11453">MQKAIDACSSSCKGNLNIILIDNSTVLSQPKPIAFRLPEETTRITSPSANAMAIAHPRPRVPPVTTAVFPASEKSERTVLAEGRQGAVSDGCRAGSEEESPMIGCQRC</sequence>
<organism evidence="2 3">
    <name type="scientific">Ajellomyces capsulatus (strain H143)</name>
    <name type="common">Darling's disease fungus</name>
    <name type="synonym">Histoplasma capsulatum</name>
    <dbReference type="NCBI Taxonomy" id="544712"/>
    <lineage>
        <taxon>Eukaryota</taxon>
        <taxon>Fungi</taxon>
        <taxon>Dikarya</taxon>
        <taxon>Ascomycota</taxon>
        <taxon>Pezizomycotina</taxon>
        <taxon>Eurotiomycetes</taxon>
        <taxon>Eurotiomycetidae</taxon>
        <taxon>Onygenales</taxon>
        <taxon>Ajellomycetaceae</taxon>
        <taxon>Histoplasma</taxon>
    </lineage>
</organism>
<proteinExistence type="predicted"/>
<reference evidence="3" key="1">
    <citation type="submission" date="2009-05" db="EMBL/GenBank/DDBJ databases">
        <title>The genome sequence of Ajellomyces capsulatus strain H143.</title>
        <authorList>
            <person name="Champion M."/>
            <person name="Cuomo C.A."/>
            <person name="Ma L.-J."/>
            <person name="Henn M.R."/>
            <person name="Sil A."/>
            <person name="Goldman B."/>
            <person name="Young S.K."/>
            <person name="Kodira C.D."/>
            <person name="Zeng Q."/>
            <person name="Koehrsen M."/>
            <person name="Alvarado L."/>
            <person name="Berlin A.M."/>
            <person name="Borenstein D."/>
            <person name="Chen Z."/>
            <person name="Engels R."/>
            <person name="Freedman E."/>
            <person name="Gellesch M."/>
            <person name="Goldberg J."/>
            <person name="Griggs A."/>
            <person name="Gujja S."/>
            <person name="Heiman D.I."/>
            <person name="Hepburn T.A."/>
            <person name="Howarth C."/>
            <person name="Jen D."/>
            <person name="Larson L."/>
            <person name="Lewis B."/>
            <person name="Mehta T."/>
            <person name="Park D."/>
            <person name="Pearson M."/>
            <person name="Roberts A."/>
            <person name="Saif S."/>
            <person name="Shea T.D."/>
            <person name="Shenoy N."/>
            <person name="Sisk P."/>
            <person name="Stolte C."/>
            <person name="Sykes S."/>
            <person name="Walk T."/>
            <person name="White J."/>
            <person name="Yandava C."/>
            <person name="Klein B."/>
            <person name="McEwen J.G."/>
            <person name="Puccia R."/>
            <person name="Goldman G.H."/>
            <person name="Felipe M.S."/>
            <person name="Nino-Vega G."/>
            <person name="San-Blas G."/>
            <person name="Taylor J.W."/>
            <person name="Mendoza L."/>
            <person name="Galagan J.E."/>
            <person name="Nusbaum C."/>
            <person name="Birren B.W."/>
        </authorList>
    </citation>
    <scope>NUCLEOTIDE SEQUENCE [LARGE SCALE GENOMIC DNA]</scope>
    <source>
        <strain evidence="3">H143</strain>
    </source>
</reference>
<evidence type="ECO:0000256" key="1">
    <source>
        <dbReference type="SAM" id="MobiDB-lite"/>
    </source>
</evidence>
<dbReference type="EMBL" id="GG692432">
    <property type="protein sequence ID" value="EER38098.1"/>
    <property type="molecule type" value="Genomic_DNA"/>
</dbReference>
<evidence type="ECO:0000313" key="2">
    <source>
        <dbReference type="EMBL" id="EER38098.1"/>
    </source>
</evidence>
<protein>
    <submittedName>
        <fullName evidence="2">Uncharacterized protein</fullName>
    </submittedName>
</protein>
<dbReference type="Proteomes" id="UP000002624">
    <property type="component" value="Unassembled WGS sequence"/>
</dbReference>
<dbReference type="AlphaFoldDB" id="C6HNQ2"/>
<evidence type="ECO:0000313" key="3">
    <source>
        <dbReference type="Proteomes" id="UP000002624"/>
    </source>
</evidence>
<dbReference type="HOGENOM" id="CLU_2196166_0_0_1"/>
<gene>
    <name evidence="2" type="ORF">HCDG_07833</name>
</gene>
<name>C6HNQ2_AJECH</name>
<accession>C6HNQ2</accession>
<feature type="region of interest" description="Disordered" evidence="1">
    <location>
        <begin position="72"/>
        <end position="100"/>
    </location>
</feature>